<evidence type="ECO:0000256" key="5">
    <source>
        <dbReference type="ARBA" id="ARBA00022617"/>
    </source>
</evidence>
<feature type="binding site" description="axial binding residue" evidence="13">
    <location>
        <position position="401"/>
    </location>
    <ligand>
        <name>heme</name>
        <dbReference type="ChEBI" id="CHEBI:30413"/>
    </ligand>
    <ligandPart>
        <name>Fe</name>
        <dbReference type="ChEBI" id="CHEBI:18248"/>
    </ligandPart>
</feature>
<dbReference type="FunFam" id="1.10.630.10:FF:000042">
    <property type="entry name" value="Cytochrome P450"/>
    <property type="match status" value="1"/>
</dbReference>
<dbReference type="SUPFAM" id="SSF48264">
    <property type="entry name" value="Cytochrome P450"/>
    <property type="match status" value="1"/>
</dbReference>
<dbReference type="GO" id="GO:0016705">
    <property type="term" value="F:oxidoreductase activity, acting on paired donors, with incorporation or reduction of molecular oxygen"/>
    <property type="evidence" value="ECO:0007669"/>
    <property type="project" value="InterPro"/>
</dbReference>
<evidence type="ECO:0000256" key="13">
    <source>
        <dbReference type="PIRSR" id="PIRSR602401-1"/>
    </source>
</evidence>
<evidence type="ECO:0000256" key="11">
    <source>
        <dbReference type="ARBA" id="ARBA00023033"/>
    </source>
</evidence>
<name>A0AAN7SQA1_9COLE</name>
<dbReference type="Proteomes" id="UP001353858">
    <property type="component" value="Unassembled WGS sequence"/>
</dbReference>
<evidence type="ECO:0000256" key="8">
    <source>
        <dbReference type="ARBA" id="ARBA00022848"/>
    </source>
</evidence>
<evidence type="ECO:0000256" key="12">
    <source>
        <dbReference type="ARBA" id="ARBA00023136"/>
    </source>
</evidence>
<organism evidence="15 16">
    <name type="scientific">Aquatica leii</name>
    <dbReference type="NCBI Taxonomy" id="1421715"/>
    <lineage>
        <taxon>Eukaryota</taxon>
        <taxon>Metazoa</taxon>
        <taxon>Ecdysozoa</taxon>
        <taxon>Arthropoda</taxon>
        <taxon>Hexapoda</taxon>
        <taxon>Insecta</taxon>
        <taxon>Pterygota</taxon>
        <taxon>Neoptera</taxon>
        <taxon>Endopterygota</taxon>
        <taxon>Coleoptera</taxon>
        <taxon>Polyphaga</taxon>
        <taxon>Elateriformia</taxon>
        <taxon>Elateroidea</taxon>
        <taxon>Lampyridae</taxon>
        <taxon>Luciolinae</taxon>
        <taxon>Aquatica</taxon>
    </lineage>
</organism>
<keyword evidence="5 13" id="KW-0349">Heme</keyword>
<dbReference type="GO" id="GO:0020037">
    <property type="term" value="F:heme binding"/>
    <property type="evidence" value="ECO:0007669"/>
    <property type="project" value="InterPro"/>
</dbReference>
<dbReference type="EMBL" id="JARPUR010000004">
    <property type="protein sequence ID" value="KAK4877845.1"/>
    <property type="molecule type" value="Genomic_DNA"/>
</dbReference>
<keyword evidence="10 13" id="KW-0408">Iron</keyword>
<dbReference type="GO" id="GO:0004497">
    <property type="term" value="F:monooxygenase activity"/>
    <property type="evidence" value="ECO:0007669"/>
    <property type="project" value="UniProtKB-KW"/>
</dbReference>
<evidence type="ECO:0000256" key="6">
    <source>
        <dbReference type="ARBA" id="ARBA00022723"/>
    </source>
</evidence>
<keyword evidence="9 14" id="KW-0560">Oxidoreductase</keyword>
<dbReference type="InterPro" id="IPR017972">
    <property type="entry name" value="Cyt_P450_CS"/>
</dbReference>
<keyword evidence="7" id="KW-0256">Endoplasmic reticulum</keyword>
<keyword evidence="6 13" id="KW-0479">Metal-binding</keyword>
<dbReference type="AlphaFoldDB" id="A0AAN7SQA1"/>
<protein>
    <recommendedName>
        <fullName evidence="17">Cytochrome P450</fullName>
    </recommendedName>
</protein>
<comment type="cofactor">
    <cofactor evidence="1 13">
        <name>heme</name>
        <dbReference type="ChEBI" id="CHEBI:30413"/>
    </cofactor>
</comment>
<evidence type="ECO:0000256" key="4">
    <source>
        <dbReference type="ARBA" id="ARBA00010617"/>
    </source>
</evidence>
<evidence type="ECO:0000313" key="15">
    <source>
        <dbReference type="EMBL" id="KAK4877845.1"/>
    </source>
</evidence>
<evidence type="ECO:0000256" key="1">
    <source>
        <dbReference type="ARBA" id="ARBA00001971"/>
    </source>
</evidence>
<dbReference type="GO" id="GO:0005789">
    <property type="term" value="C:endoplasmic reticulum membrane"/>
    <property type="evidence" value="ECO:0007669"/>
    <property type="project" value="UniProtKB-SubCell"/>
</dbReference>
<comment type="similarity">
    <text evidence="4 14">Belongs to the cytochrome P450 family.</text>
</comment>
<dbReference type="PANTHER" id="PTHR24292:SF54">
    <property type="entry name" value="CYP9F3-RELATED"/>
    <property type="match status" value="1"/>
</dbReference>
<evidence type="ECO:0000313" key="16">
    <source>
        <dbReference type="Proteomes" id="UP001353858"/>
    </source>
</evidence>
<proteinExistence type="inferred from homology"/>
<evidence type="ECO:0000256" key="2">
    <source>
        <dbReference type="ARBA" id="ARBA00004174"/>
    </source>
</evidence>
<dbReference type="InterPro" id="IPR050476">
    <property type="entry name" value="Insect_CytP450_Detox"/>
</dbReference>
<dbReference type="InterPro" id="IPR036396">
    <property type="entry name" value="Cyt_P450_sf"/>
</dbReference>
<sequence>MTPWVQQKLSYAEILTELYSTFKPKGLRYGGFYIFTKPLLVLFDLDLIKAVLIKDFDYFMNRGTYVNLEKDPLTGNLFSLGDDKWKNLRTKLTPTFTSGKIKIMFSTVNSCALDLVTLVDEIVEKCQPMRIEDVMSRYTTDVIGSCAFGIDCNSLHQPDSEFIKYKKKVTEPAPLQALKFLLFMLLPEVLEFFNTNFFDNDTIEFYRRIVKETVEHRKINGVRRNDFLQLLIDLQSNAEDSKENGLTMDEITAQVFIFFTASYETTSTALSFCLYELSLQQQLQEKARQEITEVLNKHNGQCTYDALAELTYLEQCIYESLRKYHPLTYLSRVCKETYRVPGTDLVLEKGTNVIIPAFAIQRDPEIFPDPLHYNPERFSAETKAQLHTCAWLPFGEGPRFCIGLRFGMMKTKLALMHLLRNFKFSVNEKTIVPVQVNKLSIILSSDKGIWLNAEKILN</sequence>
<dbReference type="Pfam" id="PF00067">
    <property type="entry name" value="p450"/>
    <property type="match status" value="1"/>
</dbReference>
<evidence type="ECO:0000256" key="10">
    <source>
        <dbReference type="ARBA" id="ARBA00023004"/>
    </source>
</evidence>
<comment type="subcellular location">
    <subcellularLocation>
        <location evidence="3">Endoplasmic reticulum membrane</location>
        <topology evidence="3">Peripheral membrane protein</topology>
    </subcellularLocation>
    <subcellularLocation>
        <location evidence="2">Microsome membrane</location>
        <topology evidence="2">Peripheral membrane protein</topology>
    </subcellularLocation>
</comment>
<accession>A0AAN7SQA1</accession>
<evidence type="ECO:0000256" key="9">
    <source>
        <dbReference type="ARBA" id="ARBA00023002"/>
    </source>
</evidence>
<evidence type="ECO:0000256" key="7">
    <source>
        <dbReference type="ARBA" id="ARBA00022824"/>
    </source>
</evidence>
<dbReference type="Gene3D" id="1.10.630.10">
    <property type="entry name" value="Cytochrome P450"/>
    <property type="match status" value="1"/>
</dbReference>
<keyword evidence="8" id="KW-0492">Microsome</keyword>
<dbReference type="GO" id="GO:0005506">
    <property type="term" value="F:iron ion binding"/>
    <property type="evidence" value="ECO:0007669"/>
    <property type="project" value="InterPro"/>
</dbReference>
<evidence type="ECO:0008006" key="17">
    <source>
        <dbReference type="Google" id="ProtNLM"/>
    </source>
</evidence>
<keyword evidence="12" id="KW-0472">Membrane</keyword>
<dbReference type="PROSITE" id="PS00086">
    <property type="entry name" value="CYTOCHROME_P450"/>
    <property type="match status" value="1"/>
</dbReference>
<dbReference type="PANTHER" id="PTHR24292">
    <property type="entry name" value="CYTOCHROME P450"/>
    <property type="match status" value="1"/>
</dbReference>
<evidence type="ECO:0000256" key="14">
    <source>
        <dbReference type="RuleBase" id="RU000461"/>
    </source>
</evidence>
<evidence type="ECO:0000256" key="3">
    <source>
        <dbReference type="ARBA" id="ARBA00004406"/>
    </source>
</evidence>
<reference evidence="16" key="1">
    <citation type="submission" date="2023-01" db="EMBL/GenBank/DDBJ databases">
        <title>Key to firefly adult light organ development and bioluminescence: homeobox transcription factors regulate luciferase expression and transportation to peroxisome.</title>
        <authorList>
            <person name="Fu X."/>
        </authorList>
    </citation>
    <scope>NUCLEOTIDE SEQUENCE [LARGE SCALE GENOMIC DNA]</scope>
</reference>
<keyword evidence="16" id="KW-1185">Reference proteome</keyword>
<dbReference type="InterPro" id="IPR002401">
    <property type="entry name" value="Cyt_P450_E_grp-I"/>
</dbReference>
<comment type="caution">
    <text evidence="15">The sequence shown here is derived from an EMBL/GenBank/DDBJ whole genome shotgun (WGS) entry which is preliminary data.</text>
</comment>
<gene>
    <name evidence="15" type="ORF">RN001_010351</name>
</gene>
<dbReference type="PRINTS" id="PR00385">
    <property type="entry name" value="P450"/>
</dbReference>
<dbReference type="CDD" id="cd11056">
    <property type="entry name" value="CYP6-like"/>
    <property type="match status" value="1"/>
</dbReference>
<dbReference type="InterPro" id="IPR001128">
    <property type="entry name" value="Cyt_P450"/>
</dbReference>
<keyword evidence="11 14" id="KW-0503">Monooxygenase</keyword>
<dbReference type="PRINTS" id="PR00463">
    <property type="entry name" value="EP450I"/>
</dbReference>